<evidence type="ECO:0000313" key="2">
    <source>
        <dbReference type="EMBL" id="KAJ7687266.1"/>
    </source>
</evidence>
<sequence length="142" mass="15158">MSLAGSEGALVAVAEAVVVLLVPEVFETPEGPVGLNEMGAEDVGGTGRQVPPPPVPLPHPVNQKVQISGLFIRTPNRAILIRNRTWPPGGRNFIRILGQAFQKVLKICQKKFYFSLCIYEVPRASGKSESSSSGSAFTAPAF</sequence>
<evidence type="ECO:0000313" key="3">
    <source>
        <dbReference type="Proteomes" id="UP001221757"/>
    </source>
</evidence>
<accession>A0AAD7DAW3</accession>
<keyword evidence="1" id="KW-0732">Signal</keyword>
<feature type="non-terminal residue" evidence="2">
    <location>
        <position position="142"/>
    </location>
</feature>
<comment type="caution">
    <text evidence="2">The sequence shown here is derived from an EMBL/GenBank/DDBJ whole genome shotgun (WGS) entry which is preliminary data.</text>
</comment>
<gene>
    <name evidence="2" type="ORF">B0H17DRAFT_1070406</name>
</gene>
<dbReference type="EMBL" id="JARKIE010000089">
    <property type="protein sequence ID" value="KAJ7687266.1"/>
    <property type="molecule type" value="Genomic_DNA"/>
</dbReference>
<feature type="chain" id="PRO_5042287931" evidence="1">
    <location>
        <begin position="17"/>
        <end position="142"/>
    </location>
</feature>
<protein>
    <submittedName>
        <fullName evidence="2">Uncharacterized protein</fullName>
    </submittedName>
</protein>
<reference evidence="2" key="1">
    <citation type="submission" date="2023-03" db="EMBL/GenBank/DDBJ databases">
        <title>Massive genome expansion in bonnet fungi (Mycena s.s.) driven by repeated elements and novel gene families across ecological guilds.</title>
        <authorList>
            <consortium name="Lawrence Berkeley National Laboratory"/>
            <person name="Harder C.B."/>
            <person name="Miyauchi S."/>
            <person name="Viragh M."/>
            <person name="Kuo A."/>
            <person name="Thoen E."/>
            <person name="Andreopoulos B."/>
            <person name="Lu D."/>
            <person name="Skrede I."/>
            <person name="Drula E."/>
            <person name="Henrissat B."/>
            <person name="Morin E."/>
            <person name="Kohler A."/>
            <person name="Barry K."/>
            <person name="LaButti K."/>
            <person name="Morin E."/>
            <person name="Salamov A."/>
            <person name="Lipzen A."/>
            <person name="Mereny Z."/>
            <person name="Hegedus B."/>
            <person name="Baldrian P."/>
            <person name="Stursova M."/>
            <person name="Weitz H."/>
            <person name="Taylor A."/>
            <person name="Grigoriev I.V."/>
            <person name="Nagy L.G."/>
            <person name="Martin F."/>
            <person name="Kauserud H."/>
        </authorList>
    </citation>
    <scope>NUCLEOTIDE SEQUENCE</scope>
    <source>
        <strain evidence="2">CBHHK067</strain>
    </source>
</reference>
<proteinExistence type="predicted"/>
<dbReference type="AlphaFoldDB" id="A0AAD7DAW3"/>
<feature type="signal peptide" evidence="1">
    <location>
        <begin position="1"/>
        <end position="16"/>
    </location>
</feature>
<keyword evidence="3" id="KW-1185">Reference proteome</keyword>
<organism evidence="2 3">
    <name type="scientific">Mycena rosella</name>
    <name type="common">Pink bonnet</name>
    <name type="synonym">Agaricus rosellus</name>
    <dbReference type="NCBI Taxonomy" id="1033263"/>
    <lineage>
        <taxon>Eukaryota</taxon>
        <taxon>Fungi</taxon>
        <taxon>Dikarya</taxon>
        <taxon>Basidiomycota</taxon>
        <taxon>Agaricomycotina</taxon>
        <taxon>Agaricomycetes</taxon>
        <taxon>Agaricomycetidae</taxon>
        <taxon>Agaricales</taxon>
        <taxon>Marasmiineae</taxon>
        <taxon>Mycenaceae</taxon>
        <taxon>Mycena</taxon>
    </lineage>
</organism>
<evidence type="ECO:0000256" key="1">
    <source>
        <dbReference type="SAM" id="SignalP"/>
    </source>
</evidence>
<dbReference type="Proteomes" id="UP001221757">
    <property type="component" value="Unassembled WGS sequence"/>
</dbReference>
<name>A0AAD7DAW3_MYCRO</name>